<reference evidence="16" key="1">
    <citation type="journal article" date="2023" name="Int. J. Syst. Evol. Microbiol.">
        <title>Collibacillus ludicampi gen. nov., sp. nov., a new soil bacterium of the family Alicyclobacillaceae.</title>
        <authorList>
            <person name="Jojima T."/>
            <person name="Ioku Y."/>
            <person name="Fukuta Y."/>
            <person name="Shirasaka N."/>
            <person name="Matsumura Y."/>
            <person name="Mori M."/>
        </authorList>
    </citation>
    <scope>NUCLEOTIDE SEQUENCE</scope>
    <source>
        <strain evidence="16">TP075</strain>
    </source>
</reference>
<dbReference type="FunFam" id="3.30.450.20:FF:000018">
    <property type="entry name" value="Sensor histidine kinase DcuS"/>
    <property type="match status" value="1"/>
</dbReference>
<keyword evidence="10" id="KW-0067">ATP-binding</keyword>
<evidence type="ECO:0000259" key="15">
    <source>
        <dbReference type="PROSITE" id="PS50109"/>
    </source>
</evidence>
<dbReference type="EMBL" id="BOQE01000001">
    <property type="protein sequence ID" value="GIM45889.1"/>
    <property type="molecule type" value="Genomic_DNA"/>
</dbReference>
<evidence type="ECO:0000256" key="4">
    <source>
        <dbReference type="ARBA" id="ARBA00022475"/>
    </source>
</evidence>
<keyword evidence="17" id="KW-1185">Reference proteome</keyword>
<dbReference type="InterPro" id="IPR004358">
    <property type="entry name" value="Sig_transdc_His_kin-like_C"/>
</dbReference>
<keyword evidence="9 16" id="KW-0418">Kinase</keyword>
<dbReference type="Gene3D" id="3.30.565.10">
    <property type="entry name" value="Histidine kinase-like ATPase, C-terminal domain"/>
    <property type="match status" value="1"/>
</dbReference>
<evidence type="ECO:0000256" key="8">
    <source>
        <dbReference type="ARBA" id="ARBA00022741"/>
    </source>
</evidence>
<dbReference type="Gene3D" id="3.30.450.20">
    <property type="entry name" value="PAS domain"/>
    <property type="match status" value="2"/>
</dbReference>
<keyword evidence="13 14" id="KW-0472">Membrane</keyword>
<evidence type="ECO:0000256" key="1">
    <source>
        <dbReference type="ARBA" id="ARBA00000085"/>
    </source>
</evidence>
<organism evidence="16 17">
    <name type="scientific">Collibacillus ludicampi</name>
    <dbReference type="NCBI Taxonomy" id="2771369"/>
    <lineage>
        <taxon>Bacteria</taxon>
        <taxon>Bacillati</taxon>
        <taxon>Bacillota</taxon>
        <taxon>Bacilli</taxon>
        <taxon>Bacillales</taxon>
        <taxon>Alicyclobacillaceae</taxon>
        <taxon>Collibacillus</taxon>
    </lineage>
</organism>
<dbReference type="InterPro" id="IPR013767">
    <property type="entry name" value="PAS_fold"/>
</dbReference>
<dbReference type="NCBIfam" id="TIGR00229">
    <property type="entry name" value="sensory_box"/>
    <property type="match status" value="1"/>
</dbReference>
<dbReference type="SUPFAM" id="SSF55874">
    <property type="entry name" value="ATPase domain of HSP90 chaperone/DNA topoisomerase II/histidine kinase"/>
    <property type="match status" value="1"/>
</dbReference>
<evidence type="ECO:0000256" key="5">
    <source>
        <dbReference type="ARBA" id="ARBA00022553"/>
    </source>
</evidence>
<keyword evidence="12" id="KW-0902">Two-component regulatory system</keyword>
<dbReference type="InterPro" id="IPR003594">
    <property type="entry name" value="HATPase_dom"/>
</dbReference>
<name>A0AAV4LE01_9BACL</name>
<keyword evidence="6" id="KW-0808">Transferase</keyword>
<dbReference type="CDD" id="cd00130">
    <property type="entry name" value="PAS"/>
    <property type="match status" value="1"/>
</dbReference>
<evidence type="ECO:0000313" key="17">
    <source>
        <dbReference type="Proteomes" id="UP001057291"/>
    </source>
</evidence>
<dbReference type="InterPro" id="IPR005467">
    <property type="entry name" value="His_kinase_dom"/>
</dbReference>
<dbReference type="SUPFAM" id="SSF103190">
    <property type="entry name" value="Sensory domain-like"/>
    <property type="match status" value="1"/>
</dbReference>
<evidence type="ECO:0000256" key="11">
    <source>
        <dbReference type="ARBA" id="ARBA00022989"/>
    </source>
</evidence>
<dbReference type="InterPro" id="IPR036890">
    <property type="entry name" value="HATPase_C_sf"/>
</dbReference>
<feature type="domain" description="Histidine kinase" evidence="15">
    <location>
        <begin position="313"/>
        <end position="529"/>
    </location>
</feature>
<dbReference type="GO" id="GO:0005886">
    <property type="term" value="C:plasma membrane"/>
    <property type="evidence" value="ECO:0007669"/>
    <property type="project" value="UniProtKB-SubCell"/>
</dbReference>
<dbReference type="Pfam" id="PF00989">
    <property type="entry name" value="PAS"/>
    <property type="match status" value="1"/>
</dbReference>
<dbReference type="RefSeq" id="WP_282199051.1">
    <property type="nucleotide sequence ID" value="NZ_BOQE01000001.1"/>
</dbReference>
<dbReference type="GO" id="GO:0000155">
    <property type="term" value="F:phosphorelay sensor kinase activity"/>
    <property type="evidence" value="ECO:0007669"/>
    <property type="project" value="InterPro"/>
</dbReference>
<dbReference type="InterPro" id="IPR000014">
    <property type="entry name" value="PAS"/>
</dbReference>
<dbReference type="SUPFAM" id="SSF55890">
    <property type="entry name" value="Sporulation response regulatory protein Spo0B"/>
    <property type="match status" value="1"/>
</dbReference>
<dbReference type="PRINTS" id="PR00344">
    <property type="entry name" value="BCTRLSENSOR"/>
</dbReference>
<dbReference type="SMART" id="SM00091">
    <property type="entry name" value="PAS"/>
    <property type="match status" value="1"/>
</dbReference>
<feature type="transmembrane region" description="Helical" evidence="14">
    <location>
        <begin position="12"/>
        <end position="32"/>
    </location>
</feature>
<evidence type="ECO:0000313" key="16">
    <source>
        <dbReference type="EMBL" id="GIM45889.1"/>
    </source>
</evidence>
<protein>
    <recommendedName>
        <fullName evidence="3">histidine kinase</fullName>
        <ecNumber evidence="3">2.7.13.3</ecNumber>
    </recommendedName>
</protein>
<dbReference type="Proteomes" id="UP001057291">
    <property type="component" value="Unassembled WGS sequence"/>
</dbReference>
<dbReference type="Pfam" id="PF02518">
    <property type="entry name" value="HATPase_c"/>
    <property type="match status" value="1"/>
</dbReference>
<keyword evidence="11 14" id="KW-1133">Transmembrane helix</keyword>
<dbReference type="GO" id="GO:0006355">
    <property type="term" value="P:regulation of DNA-templated transcription"/>
    <property type="evidence" value="ECO:0007669"/>
    <property type="project" value="InterPro"/>
</dbReference>
<dbReference type="AlphaFoldDB" id="A0AAV4LE01"/>
<evidence type="ECO:0000256" key="6">
    <source>
        <dbReference type="ARBA" id="ARBA00022679"/>
    </source>
</evidence>
<evidence type="ECO:0000256" key="13">
    <source>
        <dbReference type="ARBA" id="ARBA00023136"/>
    </source>
</evidence>
<dbReference type="InterPro" id="IPR016120">
    <property type="entry name" value="Sig_transdc_His_kin_SpoOB"/>
</dbReference>
<dbReference type="InterPro" id="IPR033463">
    <property type="entry name" value="sCache_3"/>
</dbReference>
<sequence length="536" mass="59940">MKQARLTMRTKIAITISIIVFFSVISGSLIIIHRMASLYEQELGKKVMAIGQSLAQSPIIREGLGKPEGWKIIQPFAERVRLATDVEYVVVFDMNKIRFSSPIEDRIGTRFVGGDEDPSLTEQSYVSRAHGVKGDSIRAFVPVMDEEGDKQLGVVVIGVLIPSFLQLVWDYRLDLTISLLLGSISGILGAVWVANRIKRQMLNMEPLDIAHLFKEREAVIESIAEGIIAIDSNERITVFNKQAMRIMAITEDVIGKPIREVIPDSRLPEILKEGNPQYHQLRRIHKTVILVNRIPIIVNGKILGAMSTFQDRTEIDQLAEELTGVKKFIDALRAQNHEYLNKLHTIAGLIQLQRYEEVMEKILSFNQEKEEETHFLTSRIKDYSISGLILGKISHAKEQGVELKVDPRTSLPVLPVNVKEADVLMIVGNLLENAIYATAHSSQTEKTITLFLEGNEDGIEIEVIDNGIGMNPDTQTKIFDYGFTTKGSHGQGIGLYLVKQFVDLLGGEIECESKVGEGTRFVVILPGPEWDMEGES</sequence>
<dbReference type="Gene3D" id="1.10.287.130">
    <property type="match status" value="1"/>
</dbReference>
<dbReference type="Pfam" id="PF14689">
    <property type="entry name" value="SPOB_a"/>
    <property type="match status" value="1"/>
</dbReference>
<comment type="subcellular location">
    <subcellularLocation>
        <location evidence="2">Cell membrane</location>
        <topology evidence="2">Multi-pass membrane protein</topology>
    </subcellularLocation>
</comment>
<dbReference type="Pfam" id="PF17203">
    <property type="entry name" value="sCache_3_2"/>
    <property type="match status" value="1"/>
</dbReference>
<evidence type="ECO:0000256" key="12">
    <source>
        <dbReference type="ARBA" id="ARBA00023012"/>
    </source>
</evidence>
<evidence type="ECO:0000256" key="10">
    <source>
        <dbReference type="ARBA" id="ARBA00022840"/>
    </source>
</evidence>
<dbReference type="PANTHER" id="PTHR43547:SF10">
    <property type="entry name" value="SENSOR HISTIDINE KINASE DCUS"/>
    <property type="match status" value="1"/>
</dbReference>
<dbReference type="PROSITE" id="PS50109">
    <property type="entry name" value="HIS_KIN"/>
    <property type="match status" value="1"/>
</dbReference>
<proteinExistence type="predicted"/>
<accession>A0AAV4LE01</accession>
<keyword evidence="5" id="KW-0597">Phosphoprotein</keyword>
<evidence type="ECO:0000256" key="3">
    <source>
        <dbReference type="ARBA" id="ARBA00012438"/>
    </source>
</evidence>
<feature type="transmembrane region" description="Helical" evidence="14">
    <location>
        <begin position="152"/>
        <end position="169"/>
    </location>
</feature>
<evidence type="ECO:0000256" key="2">
    <source>
        <dbReference type="ARBA" id="ARBA00004651"/>
    </source>
</evidence>
<keyword evidence="4" id="KW-1003">Cell membrane</keyword>
<evidence type="ECO:0000256" key="9">
    <source>
        <dbReference type="ARBA" id="ARBA00022777"/>
    </source>
</evidence>
<evidence type="ECO:0000256" key="7">
    <source>
        <dbReference type="ARBA" id="ARBA00022692"/>
    </source>
</evidence>
<comment type="catalytic activity">
    <reaction evidence="1">
        <text>ATP + protein L-histidine = ADP + protein N-phospho-L-histidine.</text>
        <dbReference type="EC" id="2.7.13.3"/>
    </reaction>
</comment>
<dbReference type="GO" id="GO:0005524">
    <property type="term" value="F:ATP binding"/>
    <property type="evidence" value="ECO:0007669"/>
    <property type="project" value="UniProtKB-KW"/>
</dbReference>
<dbReference type="InterPro" id="IPR039506">
    <property type="entry name" value="SPOB_a"/>
</dbReference>
<evidence type="ECO:0000256" key="14">
    <source>
        <dbReference type="SAM" id="Phobius"/>
    </source>
</evidence>
<dbReference type="EC" id="2.7.13.3" evidence="3"/>
<dbReference type="SMART" id="SM00387">
    <property type="entry name" value="HATPase_c"/>
    <property type="match status" value="1"/>
</dbReference>
<feature type="transmembrane region" description="Helical" evidence="14">
    <location>
        <begin position="175"/>
        <end position="194"/>
    </location>
</feature>
<dbReference type="InterPro" id="IPR035965">
    <property type="entry name" value="PAS-like_dom_sf"/>
</dbReference>
<keyword evidence="7 14" id="KW-0812">Transmembrane</keyword>
<dbReference type="SUPFAM" id="SSF55785">
    <property type="entry name" value="PYP-like sensor domain (PAS domain)"/>
    <property type="match status" value="1"/>
</dbReference>
<keyword evidence="8" id="KW-0547">Nucleotide-binding</keyword>
<dbReference type="InterPro" id="IPR029151">
    <property type="entry name" value="Sensor-like_sf"/>
</dbReference>
<gene>
    <name evidence="16" type="ORF">DNHGIG_14380</name>
</gene>
<comment type="caution">
    <text evidence="16">The sequence shown here is derived from an EMBL/GenBank/DDBJ whole genome shotgun (WGS) entry which is preliminary data.</text>
</comment>
<dbReference type="PANTHER" id="PTHR43547">
    <property type="entry name" value="TWO-COMPONENT HISTIDINE KINASE"/>
    <property type="match status" value="1"/>
</dbReference>